<feature type="compositionally biased region" description="Basic and acidic residues" evidence="1">
    <location>
        <begin position="94"/>
        <end position="105"/>
    </location>
</feature>
<feature type="signal peptide" evidence="2">
    <location>
        <begin position="1"/>
        <end position="23"/>
    </location>
</feature>
<protein>
    <submittedName>
        <fullName evidence="3">Uncharacterized protein</fullName>
    </submittedName>
</protein>
<dbReference type="AlphaFoldDB" id="A0A2P2BPE8"/>
<evidence type="ECO:0000256" key="1">
    <source>
        <dbReference type="SAM" id="MobiDB-lite"/>
    </source>
</evidence>
<feature type="compositionally biased region" description="Basic and acidic residues" evidence="1">
    <location>
        <begin position="116"/>
        <end position="138"/>
    </location>
</feature>
<evidence type="ECO:0000313" key="3">
    <source>
        <dbReference type="EMBL" id="CEI72232.1"/>
    </source>
</evidence>
<feature type="chain" id="PRO_5038924019" evidence="2">
    <location>
        <begin position="24"/>
        <end position="233"/>
    </location>
</feature>
<organism evidence="3 4">
    <name type="scientific">Romboutsia hominis</name>
    <dbReference type="NCBI Taxonomy" id="1507512"/>
    <lineage>
        <taxon>Bacteria</taxon>
        <taxon>Bacillati</taxon>
        <taxon>Bacillota</taxon>
        <taxon>Clostridia</taxon>
        <taxon>Peptostreptococcales</taxon>
        <taxon>Peptostreptococcaceae</taxon>
        <taxon>Romboutsia</taxon>
    </lineage>
</organism>
<dbReference type="Proteomes" id="UP000245695">
    <property type="component" value="Chromosome 1"/>
</dbReference>
<accession>A0A2P2BPE8</accession>
<gene>
    <name evidence="3" type="ORF">FRIFI_0686</name>
</gene>
<proteinExistence type="predicted"/>
<evidence type="ECO:0000256" key="2">
    <source>
        <dbReference type="SAM" id="SignalP"/>
    </source>
</evidence>
<feature type="region of interest" description="Disordered" evidence="1">
    <location>
        <begin position="94"/>
        <end position="140"/>
    </location>
</feature>
<name>A0A2P2BPE8_9FIRM</name>
<dbReference type="EMBL" id="LN650648">
    <property type="protein sequence ID" value="CEI72232.1"/>
    <property type="molecule type" value="Genomic_DNA"/>
</dbReference>
<reference evidence="3 4" key="1">
    <citation type="submission" date="2014-09" db="EMBL/GenBank/DDBJ databases">
        <authorList>
            <person name="Hornung B.V."/>
        </authorList>
    </citation>
    <scope>NUCLEOTIDE SEQUENCE [LARGE SCALE GENOMIC DNA]</scope>
    <source>
        <strain evidence="3 4">FRIFI</strain>
    </source>
</reference>
<sequence length="233" mass="26790">MKRAITALSVLCGGMLFMSPINNIIFAQNSNKKPATEVVENINNNAKEEVTKQENKDNLQKEVKKVEKQEIVTNNKLNNQNDYIDKKQSKIDNKENVVTKEETKTTENNQVVEKPQVSEDKKVEDNKIEDNKVQEENKVVSNDKVQSDIKEESKVEVIEVLNKEQAKELIQMYNQGVNYTYEGDENNFNALKEKGLSGYVFFPDYDTDLGFFVDKNTSNIYYFHPSGYLKLAI</sequence>
<dbReference type="RefSeq" id="WP_092926938.1">
    <property type="nucleotide sequence ID" value="NZ_FJTZ01000012.1"/>
</dbReference>
<dbReference type="KEGG" id="rhom:FRIFI_0686"/>
<keyword evidence="2" id="KW-0732">Signal</keyword>
<keyword evidence="4" id="KW-1185">Reference proteome</keyword>
<evidence type="ECO:0000313" key="4">
    <source>
        <dbReference type="Proteomes" id="UP000245695"/>
    </source>
</evidence>